<sequence length="178" mass="18676">MKRMIILALALCLPLMAQAQGPVLVTLGGDLGTSNLPARGEKDGGLFGYLEITYANGMGFDAAALGALQQKELTVPFGPPGQEVDRAMSGPRLADVMAQAGATGKTAVPVALDGYRAEIPWQQIERFEPILATHADQKPLALGGYGPSVVIFPAVEDPAMAEELGNLQVWAVSYIGIE</sequence>
<dbReference type="Proteomes" id="UP001203880">
    <property type="component" value="Unassembled WGS sequence"/>
</dbReference>
<dbReference type="SUPFAM" id="SSF56524">
    <property type="entry name" value="Oxidoreductase molybdopterin-binding domain"/>
    <property type="match status" value="1"/>
</dbReference>
<accession>A0ABT0PZJ4</accession>
<feature type="signal peptide" evidence="1">
    <location>
        <begin position="1"/>
        <end position="19"/>
    </location>
</feature>
<evidence type="ECO:0000256" key="1">
    <source>
        <dbReference type="SAM" id="SignalP"/>
    </source>
</evidence>
<evidence type="ECO:0000313" key="2">
    <source>
        <dbReference type="EMBL" id="MCL6283019.1"/>
    </source>
</evidence>
<feature type="chain" id="PRO_5047017998" evidence="1">
    <location>
        <begin position="20"/>
        <end position="178"/>
    </location>
</feature>
<evidence type="ECO:0000313" key="3">
    <source>
        <dbReference type="Proteomes" id="UP001203880"/>
    </source>
</evidence>
<keyword evidence="1" id="KW-0732">Signal</keyword>
<reference evidence="2" key="1">
    <citation type="submission" date="2022-05" db="EMBL/GenBank/DDBJ databases">
        <authorList>
            <person name="Park J.-S."/>
        </authorList>
    </citation>
    <scope>NUCLEOTIDE SEQUENCE</scope>
    <source>
        <strain evidence="2">2012CJ41-6</strain>
    </source>
</reference>
<proteinExistence type="predicted"/>
<protein>
    <submittedName>
        <fullName evidence="2">Uncharacterized protein</fullName>
    </submittedName>
</protein>
<keyword evidence="3" id="KW-1185">Reference proteome</keyword>
<dbReference type="InterPro" id="IPR036374">
    <property type="entry name" value="OxRdtase_Mopterin-bd_sf"/>
</dbReference>
<gene>
    <name evidence="2" type="ORF">M3P21_05680</name>
</gene>
<dbReference type="EMBL" id="JAMFMB010000005">
    <property type="protein sequence ID" value="MCL6283019.1"/>
    <property type="molecule type" value="Genomic_DNA"/>
</dbReference>
<name>A0ABT0PZJ4_9RHOB</name>
<dbReference type="RefSeq" id="WP_249707594.1">
    <property type="nucleotide sequence ID" value="NZ_JAMFMB010000005.1"/>
</dbReference>
<organism evidence="2 3">
    <name type="scientific">Ruegeria spongiae</name>
    <dbReference type="NCBI Taxonomy" id="2942209"/>
    <lineage>
        <taxon>Bacteria</taxon>
        <taxon>Pseudomonadati</taxon>
        <taxon>Pseudomonadota</taxon>
        <taxon>Alphaproteobacteria</taxon>
        <taxon>Rhodobacterales</taxon>
        <taxon>Roseobacteraceae</taxon>
        <taxon>Ruegeria</taxon>
    </lineage>
</organism>
<comment type="caution">
    <text evidence="2">The sequence shown here is derived from an EMBL/GenBank/DDBJ whole genome shotgun (WGS) entry which is preliminary data.</text>
</comment>